<dbReference type="Proteomes" id="UP000316199">
    <property type="component" value="Unassembled WGS sequence"/>
</dbReference>
<evidence type="ECO:0000259" key="6">
    <source>
        <dbReference type="Pfam" id="PF01227"/>
    </source>
</evidence>
<evidence type="ECO:0000256" key="5">
    <source>
        <dbReference type="ARBA" id="ARBA00022801"/>
    </source>
</evidence>
<evidence type="ECO:0000313" key="8">
    <source>
        <dbReference type="Proteomes" id="UP000316199"/>
    </source>
</evidence>
<keyword evidence="4" id="KW-0554">One-carbon metabolism</keyword>
<comment type="pathway">
    <text evidence="2">Cofactor biosynthesis; 7,8-dihydroneopterin triphosphate biosynthesis; 7,8-dihydroneopterin triphosphate from GTP: step 1/1.</text>
</comment>
<dbReference type="EC" id="3.5.4.16" evidence="3"/>
<comment type="catalytic activity">
    <reaction evidence="1">
        <text>GTP + H2O = 7,8-dihydroneopterin 3'-triphosphate + formate + H(+)</text>
        <dbReference type="Rhea" id="RHEA:17473"/>
        <dbReference type="ChEBI" id="CHEBI:15377"/>
        <dbReference type="ChEBI" id="CHEBI:15378"/>
        <dbReference type="ChEBI" id="CHEBI:15740"/>
        <dbReference type="ChEBI" id="CHEBI:37565"/>
        <dbReference type="ChEBI" id="CHEBI:58462"/>
        <dbReference type="EC" id="3.5.4.16"/>
    </reaction>
</comment>
<reference evidence="7 8" key="1">
    <citation type="submission" date="2019-02" db="EMBL/GenBank/DDBJ databases">
        <title>Prokaryotic population dynamics and viral predation in marine succession experiment using metagenomics: the confinement effect.</title>
        <authorList>
            <person name="Haro-Moreno J.M."/>
            <person name="Rodriguez-Valera F."/>
            <person name="Lopez-Perez M."/>
        </authorList>
    </citation>
    <scope>NUCLEOTIDE SEQUENCE [LARGE SCALE GENOMIC DNA]</scope>
    <source>
        <strain evidence="7">MED-G157</strain>
    </source>
</reference>
<dbReference type="InterPro" id="IPR020602">
    <property type="entry name" value="GTP_CycHdrlase_I_dom"/>
</dbReference>
<sequence length="71" mass="7999">MIMTNNIELYSLCEHLILPLIGKCHIEYIPRGKELGISKEARTADVFARKVQMQEILTKQIANAIRSVSSA</sequence>
<dbReference type="EMBL" id="SHAG01000018">
    <property type="protein sequence ID" value="RZO76078.1"/>
    <property type="molecule type" value="Genomic_DNA"/>
</dbReference>
<dbReference type="GO" id="GO:0008270">
    <property type="term" value="F:zinc ion binding"/>
    <property type="evidence" value="ECO:0007669"/>
    <property type="project" value="TreeGrafter"/>
</dbReference>
<dbReference type="InterPro" id="IPR043133">
    <property type="entry name" value="GTP-CH-I_C/QueF"/>
</dbReference>
<keyword evidence="5" id="KW-0378">Hydrolase</keyword>
<accession>A0A520S0U2</accession>
<evidence type="ECO:0000256" key="1">
    <source>
        <dbReference type="ARBA" id="ARBA00001052"/>
    </source>
</evidence>
<dbReference type="Pfam" id="PF01227">
    <property type="entry name" value="GTP_cyclohydroI"/>
    <property type="match status" value="1"/>
</dbReference>
<dbReference type="GO" id="GO:0005737">
    <property type="term" value="C:cytoplasm"/>
    <property type="evidence" value="ECO:0007669"/>
    <property type="project" value="TreeGrafter"/>
</dbReference>
<feature type="domain" description="GTP cyclohydrolase I" evidence="6">
    <location>
        <begin position="1"/>
        <end position="68"/>
    </location>
</feature>
<dbReference type="GO" id="GO:0005525">
    <property type="term" value="F:GTP binding"/>
    <property type="evidence" value="ECO:0007669"/>
    <property type="project" value="TreeGrafter"/>
</dbReference>
<dbReference type="InterPro" id="IPR001474">
    <property type="entry name" value="GTP_CycHdrlase_I"/>
</dbReference>
<evidence type="ECO:0000256" key="4">
    <source>
        <dbReference type="ARBA" id="ARBA00022563"/>
    </source>
</evidence>
<dbReference type="PANTHER" id="PTHR11109">
    <property type="entry name" value="GTP CYCLOHYDROLASE I"/>
    <property type="match status" value="1"/>
</dbReference>
<comment type="caution">
    <text evidence="7">The sequence shown here is derived from an EMBL/GenBank/DDBJ whole genome shotgun (WGS) entry which is preliminary data.</text>
</comment>
<dbReference type="AlphaFoldDB" id="A0A520S0U2"/>
<gene>
    <name evidence="7" type="ORF">EVA68_05295</name>
</gene>
<proteinExistence type="predicted"/>
<dbReference type="Gene3D" id="3.30.1130.10">
    <property type="match status" value="1"/>
</dbReference>
<organism evidence="7 8">
    <name type="scientific">OM182 bacterium</name>
    <dbReference type="NCBI Taxonomy" id="2510334"/>
    <lineage>
        <taxon>Bacteria</taxon>
        <taxon>Pseudomonadati</taxon>
        <taxon>Pseudomonadota</taxon>
        <taxon>Gammaproteobacteria</taxon>
        <taxon>OMG group</taxon>
        <taxon>OM182 clade</taxon>
    </lineage>
</organism>
<evidence type="ECO:0000313" key="7">
    <source>
        <dbReference type="EMBL" id="RZO76078.1"/>
    </source>
</evidence>
<dbReference type="GO" id="GO:0046654">
    <property type="term" value="P:tetrahydrofolate biosynthetic process"/>
    <property type="evidence" value="ECO:0007669"/>
    <property type="project" value="InterPro"/>
</dbReference>
<dbReference type="PANTHER" id="PTHR11109:SF7">
    <property type="entry name" value="GTP CYCLOHYDROLASE 1"/>
    <property type="match status" value="1"/>
</dbReference>
<evidence type="ECO:0000256" key="2">
    <source>
        <dbReference type="ARBA" id="ARBA00005080"/>
    </source>
</evidence>
<dbReference type="GO" id="GO:0003934">
    <property type="term" value="F:GTP cyclohydrolase I activity"/>
    <property type="evidence" value="ECO:0007669"/>
    <property type="project" value="UniProtKB-EC"/>
</dbReference>
<dbReference type="GO" id="GO:0006730">
    <property type="term" value="P:one-carbon metabolic process"/>
    <property type="evidence" value="ECO:0007669"/>
    <property type="project" value="UniProtKB-KW"/>
</dbReference>
<dbReference type="UniPathway" id="UPA00848">
    <property type="reaction ID" value="UER00151"/>
</dbReference>
<dbReference type="GO" id="GO:0006729">
    <property type="term" value="P:tetrahydrobiopterin biosynthetic process"/>
    <property type="evidence" value="ECO:0007669"/>
    <property type="project" value="TreeGrafter"/>
</dbReference>
<name>A0A520S0U2_9GAMM</name>
<protein>
    <recommendedName>
        <fullName evidence="3">GTP cyclohydrolase I</fullName>
        <ecNumber evidence="3">3.5.4.16</ecNumber>
    </recommendedName>
</protein>
<evidence type="ECO:0000256" key="3">
    <source>
        <dbReference type="ARBA" id="ARBA00012715"/>
    </source>
</evidence>
<dbReference type="SUPFAM" id="SSF55620">
    <property type="entry name" value="Tetrahydrobiopterin biosynthesis enzymes-like"/>
    <property type="match status" value="1"/>
</dbReference>